<dbReference type="PROSITE" id="PS50943">
    <property type="entry name" value="HTH_CROC1"/>
    <property type="match status" value="1"/>
</dbReference>
<evidence type="ECO:0000259" key="2">
    <source>
        <dbReference type="PROSITE" id="PS50943"/>
    </source>
</evidence>
<gene>
    <name evidence="3" type="ORF">SAG0164_08600</name>
</gene>
<evidence type="ECO:0000313" key="3">
    <source>
        <dbReference type="EMBL" id="EPU40179.1"/>
    </source>
</evidence>
<dbReference type="GO" id="GO:0003677">
    <property type="term" value="F:DNA binding"/>
    <property type="evidence" value="ECO:0007669"/>
    <property type="project" value="UniProtKB-KW"/>
</dbReference>
<dbReference type="SMART" id="SM00530">
    <property type="entry name" value="HTH_XRE"/>
    <property type="match status" value="1"/>
</dbReference>
<dbReference type="AlphaFoldDB" id="A0AAD2WX34"/>
<evidence type="ECO:0000313" key="4">
    <source>
        <dbReference type="Proteomes" id="UP000015176"/>
    </source>
</evidence>
<dbReference type="EMBL" id="ALSF01000048">
    <property type="protein sequence ID" value="EPU40179.1"/>
    <property type="molecule type" value="Genomic_DNA"/>
</dbReference>
<dbReference type="SUPFAM" id="SSF47413">
    <property type="entry name" value="lambda repressor-like DNA-binding domains"/>
    <property type="match status" value="1"/>
</dbReference>
<dbReference type="Pfam" id="PF01381">
    <property type="entry name" value="HTH_3"/>
    <property type="match status" value="1"/>
</dbReference>
<dbReference type="PANTHER" id="PTHR46558:SF5">
    <property type="entry name" value="TRANSCRIPTION REGULATOR"/>
    <property type="match status" value="1"/>
</dbReference>
<dbReference type="Proteomes" id="UP000015176">
    <property type="component" value="Unassembled WGS sequence"/>
</dbReference>
<name>A0AAD2WX34_STRAG</name>
<reference evidence="3 4" key="1">
    <citation type="submission" date="2012-07" db="EMBL/GenBank/DDBJ databases">
        <authorList>
            <person name="Moroni P."/>
            <person name="Richards V.P."/>
            <person name="Durkin S.A.S."/>
            <person name="Kim M."/>
            <person name="Pavinski Bitar P.D."/>
            <person name="Stanhope M.J."/>
            <person name="Town C.D."/>
            <person name="Zadoks R.N."/>
            <person name="Venter J.C."/>
        </authorList>
    </citation>
    <scope>NUCLEOTIDE SEQUENCE [LARGE SCALE GENOMIC DNA]</scope>
    <source>
        <strain evidence="3 4">MRI Z1-216</strain>
    </source>
</reference>
<accession>A0AAD2WX34</accession>
<feature type="domain" description="HTH cro/C1-type" evidence="2">
    <location>
        <begin position="18"/>
        <end position="72"/>
    </location>
</feature>
<dbReference type="PANTHER" id="PTHR46558">
    <property type="entry name" value="TRACRIPTIONAL REGULATORY PROTEIN-RELATED-RELATED"/>
    <property type="match status" value="1"/>
</dbReference>
<keyword evidence="1" id="KW-0238">DNA-binding</keyword>
<dbReference type="Gene3D" id="1.10.260.40">
    <property type="entry name" value="lambda repressor-like DNA-binding domains"/>
    <property type="match status" value="1"/>
</dbReference>
<comment type="caution">
    <text evidence="3">The sequence shown here is derived from an EMBL/GenBank/DDBJ whole genome shotgun (WGS) entry which is preliminary data.</text>
</comment>
<dbReference type="CDD" id="cd00093">
    <property type="entry name" value="HTH_XRE"/>
    <property type="match status" value="1"/>
</dbReference>
<dbReference type="InterPro" id="IPR001387">
    <property type="entry name" value="Cro/C1-type_HTH"/>
</dbReference>
<sequence length="79" mass="9131">MTLFLNSLLKELIIVNRLREYRIKASISQLALAKSVGVARQTINLIENNKYNPSLDLCIRLAECLQTDLNTLFWDSRHL</sequence>
<dbReference type="InterPro" id="IPR010982">
    <property type="entry name" value="Lambda_DNA-bd_dom_sf"/>
</dbReference>
<protein>
    <submittedName>
        <fullName evidence="3">XRE family transcriptional regulator</fullName>
    </submittedName>
</protein>
<proteinExistence type="predicted"/>
<organism evidence="3 4">
    <name type="scientific">Streptococcus agalactiae MRI Z1-216</name>
    <dbReference type="NCBI Taxonomy" id="1154879"/>
    <lineage>
        <taxon>Bacteria</taxon>
        <taxon>Bacillati</taxon>
        <taxon>Bacillota</taxon>
        <taxon>Bacilli</taxon>
        <taxon>Lactobacillales</taxon>
        <taxon>Streptococcaceae</taxon>
        <taxon>Streptococcus</taxon>
    </lineage>
</organism>
<evidence type="ECO:0000256" key="1">
    <source>
        <dbReference type="ARBA" id="ARBA00023125"/>
    </source>
</evidence>